<reference evidence="1" key="1">
    <citation type="journal article" date="2015" name="Nature">
        <title>Complex archaea that bridge the gap between prokaryotes and eukaryotes.</title>
        <authorList>
            <person name="Spang A."/>
            <person name="Saw J.H."/>
            <person name="Jorgensen S.L."/>
            <person name="Zaremba-Niedzwiedzka K."/>
            <person name="Martijn J."/>
            <person name="Lind A.E."/>
            <person name="van Eijk R."/>
            <person name="Schleper C."/>
            <person name="Guy L."/>
            <person name="Ettema T.J."/>
        </authorList>
    </citation>
    <scope>NUCLEOTIDE SEQUENCE</scope>
</reference>
<comment type="caution">
    <text evidence="1">The sequence shown here is derived from an EMBL/GenBank/DDBJ whole genome shotgun (WGS) entry which is preliminary data.</text>
</comment>
<evidence type="ECO:0000313" key="1">
    <source>
        <dbReference type="EMBL" id="KKL76061.1"/>
    </source>
</evidence>
<organism evidence="1">
    <name type="scientific">marine sediment metagenome</name>
    <dbReference type="NCBI Taxonomy" id="412755"/>
    <lineage>
        <taxon>unclassified sequences</taxon>
        <taxon>metagenomes</taxon>
        <taxon>ecological metagenomes</taxon>
    </lineage>
</organism>
<dbReference type="EMBL" id="LAZR01024170">
    <property type="protein sequence ID" value="KKL76061.1"/>
    <property type="molecule type" value="Genomic_DNA"/>
</dbReference>
<dbReference type="AlphaFoldDB" id="A0A0F9FC70"/>
<name>A0A0F9FC70_9ZZZZ</name>
<accession>A0A0F9FC70</accession>
<feature type="non-terminal residue" evidence="1">
    <location>
        <position position="500"/>
    </location>
</feature>
<gene>
    <name evidence="1" type="ORF">LCGC14_2048640</name>
</gene>
<protein>
    <submittedName>
        <fullName evidence="1">Uncharacterized protein</fullName>
    </submittedName>
</protein>
<sequence>MAKKRLLNVVFPPGGMDRKSAYRQSQPYTTFDCENVWLDEVIEGRERGGSRPGLIRSYGNDLQNSVRMMEVMTLNLGWGTWEDTFAGGVQSALWSAGDWSSGIPTFTVAGFAKAEFGDGALAATIDMTGVDLDATKGFGLNIWIVPDEAGYSGDYKLFLRHNWPVGSWAARWVFTLRMTGQSGTPYMSADYYTELGYEGGDLNWSNSVDDPELYTVQSYSKATPGLFSLIIAPNDYFIYNAPRVMVYWKGQRVYKSGWWDTYLGELYTIYEVGFEFESTLDTGASNNGSCLASGFSAYFSKWNGETDSEGFDTGQTAAADSLVAEAGSGSAEAINTMLVVSADGVVWRGTSGPQLDNILADLTLRDDTRIIAAQNGQKLWIADYGDLRATADDGVVSGATLDSATYADWTTLGILTDDDVCVISAPAGSAGTYEISTVVVDVVTLTSSPGDNSGVSFRIERGPKVFDPDDDSLSLMVATAGEVPTGCPLVCRHLGRIMLG</sequence>
<proteinExistence type="predicted"/>